<gene>
    <name evidence="2" type="ORF">I302_01329</name>
</gene>
<dbReference type="AlphaFoldDB" id="A0A1B9GFN4"/>
<proteinExistence type="predicted"/>
<evidence type="ECO:0000256" key="1">
    <source>
        <dbReference type="SAM" id="MobiDB-lite"/>
    </source>
</evidence>
<accession>A0A1B9GFN4</accession>
<reference evidence="2" key="1">
    <citation type="submission" date="2013-07" db="EMBL/GenBank/DDBJ databases">
        <title>The Genome Sequence of Cryptococcus bestiolae CBS10118.</title>
        <authorList>
            <consortium name="The Broad Institute Genome Sequencing Platform"/>
            <person name="Cuomo C."/>
            <person name="Litvintseva A."/>
            <person name="Chen Y."/>
            <person name="Heitman J."/>
            <person name="Sun S."/>
            <person name="Springer D."/>
            <person name="Dromer F."/>
            <person name="Young S.K."/>
            <person name="Zeng Q."/>
            <person name="Gargeya S."/>
            <person name="Fitzgerald M."/>
            <person name="Abouelleil A."/>
            <person name="Alvarado L."/>
            <person name="Berlin A.M."/>
            <person name="Chapman S.B."/>
            <person name="Dewar J."/>
            <person name="Goldberg J."/>
            <person name="Griggs A."/>
            <person name="Gujja S."/>
            <person name="Hansen M."/>
            <person name="Howarth C."/>
            <person name="Imamovic A."/>
            <person name="Larimer J."/>
            <person name="McCowan C."/>
            <person name="Murphy C."/>
            <person name="Pearson M."/>
            <person name="Priest M."/>
            <person name="Roberts A."/>
            <person name="Saif S."/>
            <person name="Shea T."/>
            <person name="Sykes S."/>
            <person name="Wortman J."/>
            <person name="Nusbaum C."/>
            <person name="Birren B."/>
        </authorList>
    </citation>
    <scope>NUCLEOTIDE SEQUENCE [LARGE SCALE GENOMIC DNA]</scope>
    <source>
        <strain evidence="2">CBS 10118</strain>
    </source>
</reference>
<sequence>MSQRTIEDKHPPTKATVSQTGVSRRPTFRPKLVGSEYFNPGTQRSCIAPDAHAGHFAHELKLTIRGHHLDGTDQSLIVPIKAGGLSTSQAYFEDEIDAAVDYYLRGFCGQDLKDLMRGNR</sequence>
<feature type="region of interest" description="Disordered" evidence="1">
    <location>
        <begin position="1"/>
        <end position="27"/>
    </location>
</feature>
<dbReference type="VEuPathDB" id="FungiDB:I302_01329"/>
<organism evidence="2">
    <name type="scientific">Kwoniella bestiolae CBS 10118</name>
    <dbReference type="NCBI Taxonomy" id="1296100"/>
    <lineage>
        <taxon>Eukaryota</taxon>
        <taxon>Fungi</taxon>
        <taxon>Dikarya</taxon>
        <taxon>Basidiomycota</taxon>
        <taxon>Agaricomycotina</taxon>
        <taxon>Tremellomycetes</taxon>
        <taxon>Tremellales</taxon>
        <taxon>Cryptococcaceae</taxon>
        <taxon>Kwoniella</taxon>
    </lineage>
</organism>
<protein>
    <submittedName>
        <fullName evidence="2">Uncharacterized protein</fullName>
    </submittedName>
</protein>
<dbReference type="EMBL" id="KI894018">
    <property type="protein sequence ID" value="OCF29816.1"/>
    <property type="molecule type" value="Genomic_DNA"/>
</dbReference>
<reference evidence="2" key="2">
    <citation type="submission" date="2014-01" db="EMBL/GenBank/DDBJ databases">
        <title>Evolution of pathogenesis and genome organization in the Tremellales.</title>
        <authorList>
            <person name="Cuomo C."/>
            <person name="Litvintseva A."/>
            <person name="Heitman J."/>
            <person name="Chen Y."/>
            <person name="Sun S."/>
            <person name="Springer D."/>
            <person name="Dromer F."/>
            <person name="Young S."/>
            <person name="Zeng Q."/>
            <person name="Chapman S."/>
            <person name="Gujja S."/>
            <person name="Saif S."/>
            <person name="Birren B."/>
        </authorList>
    </citation>
    <scope>NUCLEOTIDE SEQUENCE</scope>
    <source>
        <strain evidence="2">CBS 10118</strain>
    </source>
</reference>
<feature type="compositionally biased region" description="Basic and acidic residues" evidence="1">
    <location>
        <begin position="1"/>
        <end position="11"/>
    </location>
</feature>
<evidence type="ECO:0000313" key="2">
    <source>
        <dbReference type="EMBL" id="OCF29816.1"/>
    </source>
</evidence>
<name>A0A1B9GFN4_9TREE</name>